<dbReference type="AlphaFoldDB" id="A0A016AD42"/>
<dbReference type="PATRIC" id="fig|1339327.3.peg.4998"/>
<evidence type="ECO:0000313" key="2">
    <source>
        <dbReference type="Proteomes" id="UP000022082"/>
    </source>
</evidence>
<gene>
    <name evidence="1" type="ORF">M136_4513</name>
</gene>
<accession>A0A016AD42</accession>
<name>A0A016AD42_BACFG</name>
<organism evidence="1 2">
    <name type="scientific">Bacteroides fragilis str. S36L11</name>
    <dbReference type="NCBI Taxonomy" id="1339327"/>
    <lineage>
        <taxon>Bacteria</taxon>
        <taxon>Pseudomonadati</taxon>
        <taxon>Bacteroidota</taxon>
        <taxon>Bacteroidia</taxon>
        <taxon>Bacteroidales</taxon>
        <taxon>Bacteroidaceae</taxon>
        <taxon>Bacteroides</taxon>
    </lineage>
</organism>
<dbReference type="EMBL" id="JGDJ01000288">
    <property type="protein sequence ID" value="EXZ26376.1"/>
    <property type="molecule type" value="Genomic_DNA"/>
</dbReference>
<dbReference type="RefSeq" id="WP_032558439.1">
    <property type="nucleotide sequence ID" value="NZ_JGDJ01000288.1"/>
</dbReference>
<protein>
    <submittedName>
        <fullName evidence="1">Uncharacterized protein</fullName>
    </submittedName>
</protein>
<dbReference type="Proteomes" id="UP000022082">
    <property type="component" value="Unassembled WGS sequence"/>
</dbReference>
<evidence type="ECO:0000313" key="1">
    <source>
        <dbReference type="EMBL" id="EXZ26376.1"/>
    </source>
</evidence>
<sequence length="209" mass="23548">MKVEIEESKLQTAYANACDGVKDFMESLFGKKVFEAAKPTLDDYKTIRTYEDACVALKQDAIRVDSVNRDTTTVLTNGGDRVNMPSHIVALMKLETISRALWGRDFQPKPDGEGSKVYWYPWFALYTKKEINDMYPEQRGALLSASAGNGALAGFGSLGATGRSSYAYAYIGFRLCQETEEKAKYFGQQFIELWAEYLKFNFTVGNRLK</sequence>
<comment type="caution">
    <text evidence="1">The sequence shown here is derived from an EMBL/GenBank/DDBJ whole genome shotgun (WGS) entry which is preliminary data.</text>
</comment>
<reference evidence="1 2" key="1">
    <citation type="submission" date="2014-02" db="EMBL/GenBank/DDBJ databases">
        <authorList>
            <person name="Sears C."/>
            <person name="Carroll K."/>
            <person name="Sack B.R."/>
            <person name="Qadri F."/>
            <person name="Myers L.L."/>
            <person name="Chung G.-T."/>
            <person name="Escheverria P."/>
            <person name="Fraser C.M."/>
            <person name="Sadzewicz L."/>
            <person name="Shefchek K.A."/>
            <person name="Tallon L."/>
            <person name="Das S.P."/>
            <person name="Daugherty S."/>
            <person name="Mongodin E.F."/>
        </authorList>
    </citation>
    <scope>NUCLEOTIDE SEQUENCE [LARGE SCALE GENOMIC DNA]</scope>
    <source>
        <strain evidence="1 2">S36L11</strain>
    </source>
</reference>
<proteinExistence type="predicted"/>